<keyword evidence="3" id="KW-1185">Reference proteome</keyword>
<proteinExistence type="predicted"/>
<gene>
    <name evidence="2" type="ORF">GV828_07705</name>
</gene>
<comment type="caution">
    <text evidence="2">The sequence shown here is derived from an EMBL/GenBank/DDBJ whole genome shotgun (WGS) entry which is preliminary data.</text>
</comment>
<evidence type="ECO:0000313" key="2">
    <source>
        <dbReference type="EMBL" id="NBL65080.1"/>
    </source>
</evidence>
<dbReference type="RefSeq" id="WP_166536911.1">
    <property type="nucleotide sequence ID" value="NZ_JAABLM010000008.1"/>
</dbReference>
<feature type="signal peptide" evidence="1">
    <location>
        <begin position="1"/>
        <end position="22"/>
    </location>
</feature>
<keyword evidence="1" id="KW-0732">Signal</keyword>
<protein>
    <recommendedName>
        <fullName evidence="4">DUF4382 domain-containing protein</fullName>
    </recommendedName>
</protein>
<sequence>MKKIFKINIALALLLLFSCSDDEGKVEPNTFGFSYSNNFYALNQAWFEDLNVIDETPSDISLTLSNVNLGLANAISNVSKVDFTIQNLIDLQPGTYEVIPNYSIEIGSYFDAEGNYVTGTSVLNTETGLTASSTLVTINQVDLEDNFIDLNFQFVRNDGQVIEGVYQGTLNNDSVAPE</sequence>
<reference evidence="3" key="1">
    <citation type="submission" date="2020-01" db="EMBL/GenBank/DDBJ databases">
        <title>Sphingomonas sp. strain CSW-10.</title>
        <authorList>
            <person name="Chen W.-M."/>
        </authorList>
    </citation>
    <scope>NUCLEOTIDE SEQUENCE [LARGE SCALE GENOMIC DNA]</scope>
    <source>
        <strain evidence="3">NST-5</strain>
    </source>
</reference>
<dbReference type="PROSITE" id="PS51257">
    <property type="entry name" value="PROKAR_LIPOPROTEIN"/>
    <property type="match status" value="1"/>
</dbReference>
<dbReference type="EMBL" id="JAABLM010000008">
    <property type="protein sequence ID" value="NBL65080.1"/>
    <property type="molecule type" value="Genomic_DNA"/>
</dbReference>
<dbReference type="Proteomes" id="UP000798602">
    <property type="component" value="Unassembled WGS sequence"/>
</dbReference>
<organism evidence="2 3">
    <name type="scientific">Flavobacterium ichthyis</name>
    <dbReference type="NCBI Taxonomy" id="2698827"/>
    <lineage>
        <taxon>Bacteria</taxon>
        <taxon>Pseudomonadati</taxon>
        <taxon>Bacteroidota</taxon>
        <taxon>Flavobacteriia</taxon>
        <taxon>Flavobacteriales</taxon>
        <taxon>Flavobacteriaceae</taxon>
        <taxon>Flavobacterium</taxon>
    </lineage>
</organism>
<evidence type="ECO:0000313" key="3">
    <source>
        <dbReference type="Proteomes" id="UP000798602"/>
    </source>
</evidence>
<evidence type="ECO:0008006" key="4">
    <source>
        <dbReference type="Google" id="ProtNLM"/>
    </source>
</evidence>
<name>A0ABW9Z886_9FLAO</name>
<evidence type="ECO:0000256" key="1">
    <source>
        <dbReference type="SAM" id="SignalP"/>
    </source>
</evidence>
<feature type="chain" id="PRO_5045538877" description="DUF4382 domain-containing protein" evidence="1">
    <location>
        <begin position="23"/>
        <end position="178"/>
    </location>
</feature>
<accession>A0ABW9Z886</accession>